<dbReference type="GO" id="GO:0003677">
    <property type="term" value="F:DNA binding"/>
    <property type="evidence" value="ECO:0007669"/>
    <property type="project" value="InterPro"/>
</dbReference>
<proteinExistence type="predicted"/>
<keyword evidence="5" id="KW-1185">Reference proteome</keyword>
<dbReference type="InterPro" id="IPR025194">
    <property type="entry name" value="RodZ-like_C"/>
</dbReference>
<keyword evidence="2" id="KW-1133">Transmembrane helix</keyword>
<dbReference type="Pfam" id="PF13464">
    <property type="entry name" value="RodZ_C"/>
    <property type="match status" value="1"/>
</dbReference>
<evidence type="ECO:0000313" key="4">
    <source>
        <dbReference type="EMBL" id="QPC43045.1"/>
    </source>
</evidence>
<dbReference type="SMART" id="SM00530">
    <property type="entry name" value="HTH_XRE"/>
    <property type="match status" value="1"/>
</dbReference>
<dbReference type="Gene3D" id="1.10.260.40">
    <property type="entry name" value="lambda repressor-like DNA-binding domains"/>
    <property type="match status" value="1"/>
</dbReference>
<sequence length="344" mass="36505">MDPINRPHETGQATASAAAIEENNPAAEVGWFLRRERERHGCPIEEAAHATRINRRYLTAIEEGDLSSLPELDDALRYVCTYAEFLGFEPAPLAQHYVEILKSARDEDVPAVDEPGTPRRAAKVIPFPAARSTTGLLVGAFLAMSAFGGAAWIVVPGLSGPAAEHPQVQANGTDAGYMLPNSDPIVTASTGSGGKAQDSLTPSDRETGQALEAETAPEDISGLTEFIQQNVSSSDVPVDAAAVRGGDDNRVYGADNAQSRLVLRAKSPVWIRIEDRSGNVVMTKTLMQGDSYRVPDRDDLVVIARDGGALSYVVDGEERGTLGAPGEILVGRSLDIDGLTKTSG</sequence>
<dbReference type="InterPro" id="IPR010982">
    <property type="entry name" value="Lambda_DNA-bd_dom_sf"/>
</dbReference>
<dbReference type="PANTHER" id="PTHR34475">
    <property type="match status" value="1"/>
</dbReference>
<feature type="region of interest" description="Disordered" evidence="1">
    <location>
        <begin position="185"/>
        <end position="216"/>
    </location>
</feature>
<accession>A0A7S8C431</accession>
<keyword evidence="2" id="KW-0472">Membrane</keyword>
<protein>
    <submittedName>
        <fullName evidence="4">DUF4115 domain-containing protein</fullName>
    </submittedName>
</protein>
<evidence type="ECO:0000313" key="5">
    <source>
        <dbReference type="Proteomes" id="UP000593594"/>
    </source>
</evidence>
<organism evidence="4 5">
    <name type="scientific">Kaustia mangrovi</name>
    <dbReference type="NCBI Taxonomy" id="2593653"/>
    <lineage>
        <taxon>Bacteria</taxon>
        <taxon>Pseudomonadati</taxon>
        <taxon>Pseudomonadota</taxon>
        <taxon>Alphaproteobacteria</taxon>
        <taxon>Hyphomicrobiales</taxon>
        <taxon>Parvibaculaceae</taxon>
        <taxon>Kaustia</taxon>
    </lineage>
</organism>
<dbReference type="InterPro" id="IPR001387">
    <property type="entry name" value="Cro/C1-type_HTH"/>
</dbReference>
<dbReference type="Pfam" id="PF13413">
    <property type="entry name" value="HTH_25"/>
    <property type="match status" value="1"/>
</dbReference>
<feature type="domain" description="HTH cro/C1-type" evidence="3">
    <location>
        <begin position="32"/>
        <end position="85"/>
    </location>
</feature>
<name>A0A7S8C431_9HYPH</name>
<feature type="region of interest" description="Disordered" evidence="1">
    <location>
        <begin position="1"/>
        <end position="20"/>
    </location>
</feature>
<dbReference type="SUPFAM" id="SSF47413">
    <property type="entry name" value="lambda repressor-like DNA-binding domains"/>
    <property type="match status" value="1"/>
</dbReference>
<dbReference type="KEGG" id="kmn:HW532_10315"/>
<dbReference type="InterPro" id="IPR050400">
    <property type="entry name" value="Bact_Cytoskel_RodZ"/>
</dbReference>
<dbReference type="RefSeq" id="WP_213164285.1">
    <property type="nucleotide sequence ID" value="NZ_CP058214.1"/>
</dbReference>
<dbReference type="Proteomes" id="UP000593594">
    <property type="component" value="Chromosome"/>
</dbReference>
<keyword evidence="2" id="KW-0812">Transmembrane</keyword>
<feature type="transmembrane region" description="Helical" evidence="2">
    <location>
        <begin position="136"/>
        <end position="155"/>
    </location>
</feature>
<evidence type="ECO:0000256" key="1">
    <source>
        <dbReference type="SAM" id="MobiDB-lite"/>
    </source>
</evidence>
<dbReference type="EMBL" id="CP058214">
    <property type="protein sequence ID" value="QPC43045.1"/>
    <property type="molecule type" value="Genomic_DNA"/>
</dbReference>
<reference evidence="4 5" key="1">
    <citation type="submission" date="2020-06" db="EMBL/GenBank/DDBJ databases">
        <title>Genome sequence of 2 isolates from Red Sea Mangroves.</title>
        <authorList>
            <person name="Sefrji F."/>
            <person name="Michoud G."/>
            <person name="Merlino G."/>
            <person name="Daffonchio D."/>
        </authorList>
    </citation>
    <scope>NUCLEOTIDE SEQUENCE [LARGE SCALE GENOMIC DNA]</scope>
    <source>
        <strain evidence="4 5">R1DC25</strain>
    </source>
</reference>
<gene>
    <name evidence="4" type="ORF">HW532_10315</name>
</gene>
<evidence type="ECO:0000259" key="3">
    <source>
        <dbReference type="SMART" id="SM00530"/>
    </source>
</evidence>
<dbReference type="PANTHER" id="PTHR34475:SF1">
    <property type="entry name" value="CYTOSKELETON PROTEIN RODZ"/>
    <property type="match status" value="1"/>
</dbReference>
<dbReference type="AlphaFoldDB" id="A0A7S8C431"/>
<evidence type="ECO:0000256" key="2">
    <source>
        <dbReference type="SAM" id="Phobius"/>
    </source>
</evidence>